<protein>
    <submittedName>
        <fullName evidence="1">Uncharacterized protein</fullName>
    </submittedName>
</protein>
<reference evidence="1" key="1">
    <citation type="submission" date="2019-08" db="EMBL/GenBank/DDBJ databases">
        <authorList>
            <person name="Kucharzyk K."/>
            <person name="Murdoch R.W."/>
            <person name="Higgins S."/>
            <person name="Loffler F."/>
        </authorList>
    </citation>
    <scope>NUCLEOTIDE SEQUENCE</scope>
</reference>
<evidence type="ECO:0000313" key="1">
    <source>
        <dbReference type="EMBL" id="MPN40227.1"/>
    </source>
</evidence>
<dbReference type="EMBL" id="VSSQ01096499">
    <property type="protein sequence ID" value="MPN40227.1"/>
    <property type="molecule type" value="Genomic_DNA"/>
</dbReference>
<dbReference type="AlphaFoldDB" id="A0A645HMP6"/>
<gene>
    <name evidence="1" type="ORF">SDC9_187763</name>
</gene>
<organism evidence="1">
    <name type="scientific">bioreactor metagenome</name>
    <dbReference type="NCBI Taxonomy" id="1076179"/>
    <lineage>
        <taxon>unclassified sequences</taxon>
        <taxon>metagenomes</taxon>
        <taxon>ecological metagenomes</taxon>
    </lineage>
</organism>
<comment type="caution">
    <text evidence="1">The sequence shown here is derived from an EMBL/GenBank/DDBJ whole genome shotgun (WGS) entry which is preliminary data.</text>
</comment>
<name>A0A645HMP6_9ZZZZ</name>
<sequence>MLCQVHEKGQVLRENFCSQGNGFVGLDGAVRPDLQDELVIVRDLAHTGVLHNEVHLADGGEDRIYRDLSNGHIGLLVPIRSHITAAVFQDNLHIEPCAVIQGGQVQIRVYHFYIAVHDHIPSRYLAGAHCVYNDLFGARGMHLDAQIF</sequence>
<proteinExistence type="predicted"/>
<accession>A0A645HMP6</accession>